<dbReference type="NCBIfam" id="TIGR01451">
    <property type="entry name" value="B_ant_repeat"/>
    <property type="match status" value="3"/>
</dbReference>
<feature type="domain" description="DUF7507" evidence="6">
    <location>
        <begin position="1357"/>
        <end position="1455"/>
    </location>
</feature>
<evidence type="ECO:0000259" key="6">
    <source>
        <dbReference type="Pfam" id="PF24346"/>
    </source>
</evidence>
<protein>
    <submittedName>
        <fullName evidence="7">CshA/CshB family fibrillar adhesin-related protein</fullName>
    </submittedName>
</protein>
<organism evidence="7 8">
    <name type="scientific">Actinokineospora guangxiensis</name>
    <dbReference type="NCBI Taxonomy" id="1490288"/>
    <lineage>
        <taxon>Bacteria</taxon>
        <taxon>Bacillati</taxon>
        <taxon>Actinomycetota</taxon>
        <taxon>Actinomycetes</taxon>
        <taxon>Pseudonocardiales</taxon>
        <taxon>Pseudonocardiaceae</taxon>
        <taxon>Actinokineospora</taxon>
    </lineage>
</organism>
<evidence type="ECO:0000259" key="5">
    <source>
        <dbReference type="Pfam" id="PF20674"/>
    </source>
</evidence>
<feature type="domain" description="Surface adhesin CshA non-repetitive" evidence="3">
    <location>
        <begin position="46"/>
        <end position="247"/>
    </location>
</feature>
<feature type="domain" description="DUF7507" evidence="6">
    <location>
        <begin position="785"/>
        <end position="887"/>
    </location>
</feature>
<accession>A0ABW0EN94</accession>
<feature type="domain" description="DUF7507" evidence="6">
    <location>
        <begin position="690"/>
        <end position="773"/>
    </location>
</feature>
<feature type="domain" description="DUF7507" evidence="6">
    <location>
        <begin position="1256"/>
        <end position="1343"/>
    </location>
</feature>
<dbReference type="InterPro" id="IPR047589">
    <property type="entry name" value="DUF11_rpt"/>
</dbReference>
<reference evidence="8" key="1">
    <citation type="journal article" date="2019" name="Int. J. Syst. Evol. Microbiol.">
        <title>The Global Catalogue of Microorganisms (GCM) 10K type strain sequencing project: providing services to taxonomists for standard genome sequencing and annotation.</title>
        <authorList>
            <consortium name="The Broad Institute Genomics Platform"/>
            <consortium name="The Broad Institute Genome Sequencing Center for Infectious Disease"/>
            <person name="Wu L."/>
            <person name="Ma J."/>
        </authorList>
    </citation>
    <scope>NUCLEOTIDE SEQUENCE [LARGE SCALE GENOMIC DNA]</scope>
    <source>
        <strain evidence="8">CCUG 59778</strain>
    </source>
</reference>
<evidence type="ECO:0000313" key="7">
    <source>
        <dbReference type="EMBL" id="MFC5287815.1"/>
    </source>
</evidence>
<keyword evidence="8" id="KW-1185">Reference proteome</keyword>
<feature type="domain" description="GEVED" evidence="4">
    <location>
        <begin position="362"/>
        <end position="437"/>
    </location>
</feature>
<feature type="compositionally biased region" description="Pro residues" evidence="1">
    <location>
        <begin position="1466"/>
        <end position="1475"/>
    </location>
</feature>
<dbReference type="EMBL" id="JBHSKF010000004">
    <property type="protein sequence ID" value="MFC5287815.1"/>
    <property type="molecule type" value="Genomic_DNA"/>
</dbReference>
<keyword evidence="2" id="KW-0472">Membrane</keyword>
<dbReference type="RefSeq" id="WP_378247120.1">
    <property type="nucleotide sequence ID" value="NZ_JBHSKF010000004.1"/>
</dbReference>
<dbReference type="PANTHER" id="PTHR34819">
    <property type="entry name" value="LARGE CYSTEINE-RICH PERIPLASMIC PROTEIN OMCB"/>
    <property type="match status" value="1"/>
</dbReference>
<feature type="transmembrane region" description="Helical" evidence="2">
    <location>
        <begin position="1494"/>
        <end position="1514"/>
    </location>
</feature>
<feature type="domain" description="DUF7507" evidence="6">
    <location>
        <begin position="898"/>
        <end position="999"/>
    </location>
</feature>
<feature type="domain" description="DUF7507" evidence="6">
    <location>
        <begin position="1012"/>
        <end position="1114"/>
    </location>
</feature>
<feature type="compositionally biased region" description="Polar residues" evidence="1">
    <location>
        <begin position="1099"/>
        <end position="1117"/>
    </location>
</feature>
<dbReference type="Pfam" id="PF24346">
    <property type="entry name" value="DUF7507"/>
    <property type="match status" value="8"/>
</dbReference>
<dbReference type="InterPro" id="IPR051172">
    <property type="entry name" value="Chlamydia_OmcB"/>
</dbReference>
<dbReference type="InterPro" id="IPR045474">
    <property type="entry name" value="GEVED"/>
</dbReference>
<evidence type="ECO:0000256" key="2">
    <source>
        <dbReference type="SAM" id="Phobius"/>
    </source>
</evidence>
<evidence type="ECO:0000256" key="1">
    <source>
        <dbReference type="SAM" id="MobiDB-lite"/>
    </source>
</evidence>
<name>A0ABW0EN94_9PSEU</name>
<keyword evidence="2" id="KW-0812">Transmembrane</keyword>
<gene>
    <name evidence="7" type="ORF">ACFPM7_12200</name>
</gene>
<feature type="domain" description="SpaA-like prealbumin fold" evidence="5">
    <location>
        <begin position="443"/>
        <end position="553"/>
    </location>
</feature>
<comment type="caution">
    <text evidence="7">The sequence shown here is derived from an EMBL/GenBank/DDBJ whole genome shotgun (WGS) entry which is preliminary data.</text>
</comment>
<proteinExistence type="predicted"/>
<dbReference type="Gene3D" id="2.60.40.10">
    <property type="entry name" value="Immunoglobulins"/>
    <property type="match status" value="1"/>
</dbReference>
<feature type="domain" description="DUF7507" evidence="6">
    <location>
        <begin position="557"/>
        <end position="659"/>
    </location>
</feature>
<dbReference type="Proteomes" id="UP001596157">
    <property type="component" value="Unassembled WGS sequence"/>
</dbReference>
<dbReference type="Pfam" id="PF20674">
    <property type="entry name" value="SpaA_3"/>
    <property type="match status" value="1"/>
</dbReference>
<dbReference type="Pfam" id="PF18651">
    <property type="entry name" value="CshA_NR2"/>
    <property type="match status" value="1"/>
</dbReference>
<keyword evidence="2" id="KW-1133">Transmembrane helix</keyword>
<dbReference type="InterPro" id="IPR055354">
    <property type="entry name" value="DUF7507"/>
</dbReference>
<dbReference type="InterPro" id="IPR013783">
    <property type="entry name" value="Ig-like_fold"/>
</dbReference>
<sequence>MARLACARAGVAVALTALLALVLTVVSVRPAHAEFATGGAGRFLGAIDWFSWGAHGTALPDAGFSKTQTRTVGDQTIAVTCSVSGISGNAGANNLYGYRPGSWQGDGFDDMYNVGGTGGANQLVVGLGTSNRIVTFDFSCSGTLNGTPFPLGGLVLADAEQMATQGNEFIEATIPQSATWRVIDRYRSAGCSGQTELTRSAANTLTFGRSTATCAAGPAVVGFMEGASSANVRFRGGGQTAIALGVVLSFDRGDAPASYGEAVHLEQYGFSGGTIPAGTTVLSHSPDLQLGASAQPPVRLGATVDPEDAVLAGPGATGDDTTGNGVFGPPDDEDAITDPGTIEVVAGGTYAVTAACTGTATVAGWLDWNRDGAFGAGERSGLTPCTGSAELVWTVPADVRPALDAPTYLRLRIASSAADLASASGVALSGEAEDHALRVAVPTITVTKSLPARADGDDQFTVRATRNGAEVASATTAGEQTSATSGAVAVEPGSGYRIADVAGASANLADYVPAVSCVDGITGDAVAVTGSAPEWALPALDADDQVQCTVTNTLARPAVLLTKTAGPLTDVDGNGPDAGDTVTFGFTVTNSGNVALNPVVVSDPVVGPVTCPSGPLAPGASVVCDPVARPVTQDEVNAGTLVNTATATGTAPSGKTVTSTDSTTTPIPVTRALVLDKSVGELVDGDGNGPDAGDTLEFSFQVTNTGNVPLDPVVVSDPVVGAVTCPAGPLAPGASVSCDPVTRALTQAEVDAGVLSNTATATGTAPDGGKATSTDHTSTSVVALPALSLVKSPSAVSDVDGNGPDAGDTVTYGFLVTNTGNVTLDPVTVADPKAGPVTCPAGPLAPRASVECTAAAYVLTQEDVDAAEVENTATATGTPPSGEPVTAEDSVVVPIAEQPSVRIVKMASAVQDVDGNGHDAGDTVGYWFTVINTGNQTLDPITVSDSKVGPVTCPAGPLAPGASAECTAAPYVLKQSDVDAGRVDNEATVEGLPPSLVPVVASDTATVAVVRAPLISLVKSVDSVEDVDGGGLDAGDTVAYGFTVTNAGNVTLDPVAVADPKVGPVTCPDGPLAPGASVECTAAASVLTQADVDAGEVPNTATATGTDPSGGTVSGDDSATVPIPAVRDIGLDKTSGPVVDVDGDGVDAGDEIRYGLTVTNTGNVTLDPVAVADPKLGPVTCPAGPLAPGASVECTADPYALTQADVDAGVVENTATATGTDPSGVDVTAKDSTQTAIRASGAIGLEKAVAEIVDRDGGGVDAGDAIRYRLTVTNPGAVTLHDVRVTDAKLGPVTCPAGPLAPKASVECTADPYVLTQADIDAGRVDNTAVVTGLTPADDVVVDRSTAVAELGAKARLSLDKAASLRDRDGDGKATPGETIAYTFTVRNTGAVTVSDVVINDPAVTASCPSGPLAPGESVVCTGEYVVKARDIRGGVVRNTATAGGRTPDGGTVVSPPDSTEVPAVVPEPPVPPRPKPPKPDPDVPPLPDTGASVGVGLGIGAGLVLMGMWALLLSRRRG</sequence>
<evidence type="ECO:0000259" key="3">
    <source>
        <dbReference type="Pfam" id="PF18651"/>
    </source>
</evidence>
<dbReference type="InterPro" id="IPR040683">
    <property type="entry name" value="CshA_NR2"/>
</dbReference>
<feature type="domain" description="DUF7507" evidence="6">
    <location>
        <begin position="1145"/>
        <end position="1229"/>
    </location>
</feature>
<evidence type="ECO:0000259" key="4">
    <source>
        <dbReference type="Pfam" id="PF20009"/>
    </source>
</evidence>
<dbReference type="Pfam" id="PF20009">
    <property type="entry name" value="GEVED"/>
    <property type="match status" value="1"/>
</dbReference>
<dbReference type="InterPro" id="IPR048834">
    <property type="entry name" value="SpaA_pre-album"/>
</dbReference>
<feature type="region of interest" description="Disordered" evidence="1">
    <location>
        <begin position="1439"/>
        <end position="1490"/>
    </location>
</feature>
<evidence type="ECO:0000313" key="8">
    <source>
        <dbReference type="Proteomes" id="UP001596157"/>
    </source>
</evidence>
<feature type="region of interest" description="Disordered" evidence="1">
    <location>
        <begin position="1097"/>
        <end position="1121"/>
    </location>
</feature>